<keyword evidence="1" id="KW-0732">Signal</keyword>
<organism evidence="2 3">
    <name type="scientific">Shewanella gaetbuli</name>
    <dbReference type="NCBI Taxonomy" id="220752"/>
    <lineage>
        <taxon>Bacteria</taxon>
        <taxon>Pseudomonadati</taxon>
        <taxon>Pseudomonadota</taxon>
        <taxon>Gammaproteobacteria</taxon>
        <taxon>Alteromonadales</taxon>
        <taxon>Shewanellaceae</taxon>
        <taxon>Shewanella</taxon>
    </lineage>
</organism>
<dbReference type="EMBL" id="JAKIKP010000002">
    <property type="protein sequence ID" value="MCL1141802.1"/>
    <property type="molecule type" value="Genomic_DNA"/>
</dbReference>
<dbReference type="AlphaFoldDB" id="A0A9X1ZL93"/>
<proteinExistence type="predicted"/>
<accession>A0A9X1ZL93</accession>
<comment type="caution">
    <text evidence="2">The sequence shown here is derived from an EMBL/GenBank/DDBJ whole genome shotgun (WGS) entry which is preliminary data.</text>
</comment>
<protein>
    <recommendedName>
        <fullName evidence="4">Bacterial extracellular solute-binding proteins, family 3</fullName>
    </recommendedName>
</protein>
<dbReference type="SUPFAM" id="SSF53850">
    <property type="entry name" value="Periplasmic binding protein-like II"/>
    <property type="match status" value="1"/>
</dbReference>
<name>A0A9X1ZL93_9GAMM</name>
<evidence type="ECO:0000313" key="3">
    <source>
        <dbReference type="Proteomes" id="UP001139333"/>
    </source>
</evidence>
<evidence type="ECO:0000313" key="2">
    <source>
        <dbReference type="EMBL" id="MCL1141802.1"/>
    </source>
</evidence>
<dbReference type="RefSeq" id="WP_248994486.1">
    <property type="nucleotide sequence ID" value="NZ_JAKIKP010000002.1"/>
</dbReference>
<evidence type="ECO:0000256" key="1">
    <source>
        <dbReference type="SAM" id="SignalP"/>
    </source>
</evidence>
<feature type="chain" id="PRO_5040926203" description="Bacterial extracellular solute-binding proteins, family 3" evidence="1">
    <location>
        <begin position="25"/>
        <end position="281"/>
    </location>
</feature>
<reference evidence="2" key="1">
    <citation type="submission" date="2022-01" db="EMBL/GenBank/DDBJ databases">
        <title>Whole genome-based taxonomy of the Shewanellaceae.</title>
        <authorList>
            <person name="Martin-Rodriguez A.J."/>
        </authorList>
    </citation>
    <scope>NUCLEOTIDE SEQUENCE</scope>
    <source>
        <strain evidence="2">DSM 16422</strain>
    </source>
</reference>
<gene>
    <name evidence="2" type="ORF">L2672_03665</name>
</gene>
<evidence type="ECO:0008006" key="4">
    <source>
        <dbReference type="Google" id="ProtNLM"/>
    </source>
</evidence>
<sequence>MVVKYKVPFLAFLGAMIVMPCANTANIEAVLLGEFSPNRIDLTQMKPMAVLDLLKNNSNPRLTFTHRQMSLPRGWVEITKLDNACMYNKVKTPDREKLAIFSRYPITLYPPLRLIVRASDGQKYANEFDFSTLQPSDYKRYGVTVNRSYGRHLDEQISQQKDALFFRDGENSVGVMVEMLALNRIDGFVEYADTVNAHLQEGLIEFDFKAIPIKGVDKPLPGYFACSKSANGQALINTINEAMSQKAFQQSLIQIHDEFSSIDDKSLLTSELIALFGAESE</sequence>
<dbReference type="Proteomes" id="UP001139333">
    <property type="component" value="Unassembled WGS sequence"/>
</dbReference>
<keyword evidence="3" id="KW-1185">Reference proteome</keyword>
<feature type="signal peptide" evidence="1">
    <location>
        <begin position="1"/>
        <end position="24"/>
    </location>
</feature>